<dbReference type="PANTHER" id="PTHR30302:SF1">
    <property type="entry name" value="HYDROGENASE 2 MATURATION PROTEASE"/>
    <property type="match status" value="1"/>
</dbReference>
<protein>
    <recommendedName>
        <fullName evidence="6">Hydrogenase maturation protease</fullName>
    </recommendedName>
</protein>
<keyword evidence="3" id="KW-0064">Aspartyl protease</keyword>
<name>X1K0Z9_9ZZZZ</name>
<reference evidence="5" key="1">
    <citation type="journal article" date="2014" name="Front. Microbiol.">
        <title>High frequency of phylogenetically diverse reductive dehalogenase-homologous genes in deep subseafloor sedimentary metagenomes.</title>
        <authorList>
            <person name="Kawai M."/>
            <person name="Futagami T."/>
            <person name="Toyoda A."/>
            <person name="Takaki Y."/>
            <person name="Nishi S."/>
            <person name="Hori S."/>
            <person name="Arai W."/>
            <person name="Tsubouchi T."/>
            <person name="Morono Y."/>
            <person name="Uchiyama I."/>
            <person name="Ito T."/>
            <person name="Fujiyama A."/>
            <person name="Inagaki F."/>
            <person name="Takami H."/>
        </authorList>
    </citation>
    <scope>NUCLEOTIDE SEQUENCE</scope>
    <source>
        <strain evidence="5">Expedition CK06-06</strain>
    </source>
</reference>
<evidence type="ECO:0000256" key="3">
    <source>
        <dbReference type="ARBA" id="ARBA00022750"/>
    </source>
</evidence>
<dbReference type="EMBL" id="BARV01001790">
    <property type="protein sequence ID" value="GAI00173.1"/>
    <property type="molecule type" value="Genomic_DNA"/>
</dbReference>
<proteinExistence type="inferred from homology"/>
<gene>
    <name evidence="5" type="ORF">S06H3_04963</name>
</gene>
<organism evidence="5">
    <name type="scientific">marine sediment metagenome</name>
    <dbReference type="NCBI Taxonomy" id="412755"/>
    <lineage>
        <taxon>unclassified sequences</taxon>
        <taxon>metagenomes</taxon>
        <taxon>ecological metagenomes</taxon>
    </lineage>
</organism>
<evidence type="ECO:0000256" key="2">
    <source>
        <dbReference type="ARBA" id="ARBA00022670"/>
    </source>
</evidence>
<dbReference type="InterPro" id="IPR000671">
    <property type="entry name" value="Peptidase_A31"/>
</dbReference>
<accession>X1K0Z9</accession>
<dbReference type="PANTHER" id="PTHR30302">
    <property type="entry name" value="HYDROGENASE 1 MATURATION PROTEASE"/>
    <property type="match status" value="1"/>
</dbReference>
<evidence type="ECO:0000256" key="4">
    <source>
        <dbReference type="ARBA" id="ARBA00022801"/>
    </source>
</evidence>
<evidence type="ECO:0008006" key="6">
    <source>
        <dbReference type="Google" id="ProtNLM"/>
    </source>
</evidence>
<dbReference type="SUPFAM" id="SSF53163">
    <property type="entry name" value="HybD-like"/>
    <property type="match status" value="1"/>
</dbReference>
<dbReference type="NCBIfam" id="TIGR00072">
    <property type="entry name" value="hydrog_prot"/>
    <property type="match status" value="1"/>
</dbReference>
<dbReference type="GO" id="GO:0008047">
    <property type="term" value="F:enzyme activator activity"/>
    <property type="evidence" value="ECO:0007669"/>
    <property type="project" value="InterPro"/>
</dbReference>
<dbReference type="GO" id="GO:0004190">
    <property type="term" value="F:aspartic-type endopeptidase activity"/>
    <property type="evidence" value="ECO:0007669"/>
    <property type="project" value="UniProtKB-KW"/>
</dbReference>
<dbReference type="Gene3D" id="3.40.50.1450">
    <property type="entry name" value="HybD-like"/>
    <property type="match status" value="1"/>
</dbReference>
<comment type="caution">
    <text evidence="5">The sequence shown here is derived from an EMBL/GenBank/DDBJ whole genome shotgun (WGS) entry which is preliminary data.</text>
</comment>
<keyword evidence="2" id="KW-0645">Protease</keyword>
<evidence type="ECO:0000256" key="1">
    <source>
        <dbReference type="ARBA" id="ARBA00006814"/>
    </source>
</evidence>
<dbReference type="GO" id="GO:0016485">
    <property type="term" value="P:protein processing"/>
    <property type="evidence" value="ECO:0007669"/>
    <property type="project" value="TreeGrafter"/>
</dbReference>
<dbReference type="PRINTS" id="PR00446">
    <property type="entry name" value="HYDRGNUPTAKE"/>
</dbReference>
<dbReference type="AlphaFoldDB" id="X1K0Z9"/>
<comment type="similarity">
    <text evidence="1">Belongs to the peptidase A31 family.</text>
</comment>
<keyword evidence="4" id="KW-0378">Hydrolase</keyword>
<dbReference type="InterPro" id="IPR023430">
    <property type="entry name" value="Pept_HybD-like_dom_sf"/>
</dbReference>
<dbReference type="Pfam" id="PF01750">
    <property type="entry name" value="HycI"/>
    <property type="match status" value="1"/>
</dbReference>
<sequence length="156" mass="16841">MNKSKLVIGMGNTLLKDEGVGVRCVEYLRSSGLNEGIKLVDGATLGFDLLEEMKGFEKVVIVDAVDMGKEPGYIAGFDAEQILSLSSGKKFSLHEIGLVDVIQVGKRIGYNFSNVRIVGIQPSEVSLGDSLSETVTKKLPALAERVLKEINNQKGE</sequence>
<evidence type="ECO:0000313" key="5">
    <source>
        <dbReference type="EMBL" id="GAI00173.1"/>
    </source>
</evidence>